<protein>
    <submittedName>
        <fullName evidence="3">Uncharacterized protein</fullName>
    </submittedName>
</protein>
<dbReference type="EMBL" id="QXFT01000320">
    <property type="protein sequence ID" value="KAE9347342.1"/>
    <property type="molecule type" value="Genomic_DNA"/>
</dbReference>
<evidence type="ECO:0000313" key="2">
    <source>
        <dbReference type="EMBL" id="KAE9036498.1"/>
    </source>
</evidence>
<evidence type="ECO:0000313" key="3">
    <source>
        <dbReference type="EMBL" id="KAE9041313.1"/>
    </source>
</evidence>
<dbReference type="OrthoDB" id="10270863at2759"/>
<evidence type="ECO:0000313" key="4">
    <source>
        <dbReference type="EMBL" id="KAE9347342.1"/>
    </source>
</evidence>
<dbReference type="EMBL" id="QXFV01000317">
    <property type="protein sequence ID" value="KAE9041313.1"/>
    <property type="molecule type" value="Genomic_DNA"/>
</dbReference>
<proteinExistence type="predicted"/>
<dbReference type="Proteomes" id="UP000435112">
    <property type="component" value="Unassembled WGS sequence"/>
</dbReference>
<dbReference type="Proteomes" id="UP000429607">
    <property type="component" value="Unassembled WGS sequence"/>
</dbReference>
<comment type="caution">
    <text evidence="3">The sequence shown here is derived from an EMBL/GenBank/DDBJ whole genome shotgun (WGS) entry which is preliminary data.</text>
</comment>
<dbReference type="EMBL" id="QXFU01000329">
    <property type="protein sequence ID" value="KAE9036498.1"/>
    <property type="molecule type" value="Genomic_DNA"/>
</dbReference>
<dbReference type="Proteomes" id="UP000434957">
    <property type="component" value="Unassembled WGS sequence"/>
</dbReference>
<organism evidence="3 5">
    <name type="scientific">Phytophthora rubi</name>
    <dbReference type="NCBI Taxonomy" id="129364"/>
    <lineage>
        <taxon>Eukaryota</taxon>
        <taxon>Sar</taxon>
        <taxon>Stramenopiles</taxon>
        <taxon>Oomycota</taxon>
        <taxon>Peronosporomycetes</taxon>
        <taxon>Peronosporales</taxon>
        <taxon>Peronosporaceae</taxon>
        <taxon>Phytophthora</taxon>
    </lineage>
</organism>
<keyword evidence="6" id="KW-1185">Reference proteome</keyword>
<evidence type="ECO:0000313" key="5">
    <source>
        <dbReference type="Proteomes" id="UP000429607"/>
    </source>
</evidence>
<sequence length="95" mass="11384">MARAKKNDVLRMYRGFLRVAKAMDEPGSDHHKKMIRRNFENGIDALDKDWQKGYMACQWSFLRRFQKASKRWKENAAARQEKLTNHLDSDKKQQQ</sequence>
<dbReference type="AlphaFoldDB" id="A0A6A3NJ95"/>
<feature type="region of interest" description="Disordered" evidence="1">
    <location>
        <begin position="76"/>
        <end position="95"/>
    </location>
</feature>
<reference evidence="5 7" key="1">
    <citation type="submission" date="2018-09" db="EMBL/GenBank/DDBJ databases">
        <title>Genomic investigation of the strawberry pathogen Phytophthora fragariae indicates pathogenicity is determined by transcriptional variation in three key races.</title>
        <authorList>
            <person name="Adams T.M."/>
            <person name="Armitage A.D."/>
            <person name="Sobczyk M.K."/>
            <person name="Bates H.J."/>
            <person name="Dunwell J.M."/>
            <person name="Nellist C.F."/>
            <person name="Harrison R.J."/>
        </authorList>
    </citation>
    <scope>NUCLEOTIDE SEQUENCE [LARGE SCALE GENOMIC DNA]</scope>
    <source>
        <strain evidence="3 5">SCRP249</strain>
        <strain evidence="2 7">SCRP324</strain>
        <strain evidence="4 6">SCRP333</strain>
    </source>
</reference>
<evidence type="ECO:0000313" key="6">
    <source>
        <dbReference type="Proteomes" id="UP000434957"/>
    </source>
</evidence>
<name>A0A6A3NJ95_9STRA</name>
<gene>
    <name evidence="3" type="ORF">PR001_g6680</name>
    <name evidence="2" type="ORF">PR002_g7059</name>
    <name evidence="4" type="ORF">PR003_g6987</name>
</gene>
<accession>A0A6A3NJ95</accession>
<evidence type="ECO:0000256" key="1">
    <source>
        <dbReference type="SAM" id="MobiDB-lite"/>
    </source>
</evidence>
<evidence type="ECO:0000313" key="7">
    <source>
        <dbReference type="Proteomes" id="UP000435112"/>
    </source>
</evidence>